<dbReference type="KEGG" id="thyd:TTHT_1630"/>
<proteinExistence type="predicted"/>
<evidence type="ECO:0000313" key="2">
    <source>
        <dbReference type="Proteomes" id="UP000595564"/>
    </source>
</evidence>
<dbReference type="EMBL" id="AP017470">
    <property type="protein sequence ID" value="BBB33118.1"/>
    <property type="molecule type" value="Genomic_DNA"/>
</dbReference>
<evidence type="ECO:0000313" key="1">
    <source>
        <dbReference type="EMBL" id="BBB33118.1"/>
    </source>
</evidence>
<dbReference type="Proteomes" id="UP000595564">
    <property type="component" value="Chromosome"/>
</dbReference>
<protein>
    <submittedName>
        <fullName evidence="1">Uncharacterized protein</fullName>
    </submittedName>
</protein>
<keyword evidence="2" id="KW-1185">Reference proteome</keyword>
<organism evidence="1 2">
    <name type="scientific">Thermotomaculum hydrothermale</name>
    <dbReference type="NCBI Taxonomy" id="981385"/>
    <lineage>
        <taxon>Bacteria</taxon>
        <taxon>Pseudomonadati</taxon>
        <taxon>Acidobacteriota</taxon>
        <taxon>Holophagae</taxon>
        <taxon>Thermotomaculales</taxon>
        <taxon>Thermotomaculaceae</taxon>
        <taxon>Thermotomaculum</taxon>
    </lineage>
</organism>
<name>A0A7R6Q097_9BACT</name>
<reference evidence="1 2" key="1">
    <citation type="journal article" date="2012" name="Extremophiles">
        <title>Thermotomaculum hydrothermale gen. nov., sp. nov., a novel heterotrophic thermophile within the phylum Acidobacteria from a deep-sea hydrothermal vent chimney in the Southern Okinawa Trough.</title>
        <authorList>
            <person name="Izumi H."/>
            <person name="Nunoura T."/>
            <person name="Miyazaki M."/>
            <person name="Mino S."/>
            <person name="Toki T."/>
            <person name="Takai K."/>
            <person name="Sako Y."/>
            <person name="Sawabe T."/>
            <person name="Nakagawa S."/>
        </authorList>
    </citation>
    <scope>NUCLEOTIDE SEQUENCE [LARGE SCALE GENOMIC DNA]</scope>
    <source>
        <strain evidence="1 2">AC55</strain>
    </source>
</reference>
<dbReference type="AlphaFoldDB" id="A0A7R6Q097"/>
<accession>A0A7R6Q097</accession>
<gene>
    <name evidence="1" type="ORF">TTHT_1630</name>
</gene>
<sequence>MQIKFLISGGIMGIERNTFDIVIVNGRPAAGKSEIIDFLKKVPLEERIEKYHIGEFEEIDDFPILWERFEDDDIFEEMGLPRVFTDKYFEYEGKRYEGYVFKEKWFWNFLIKKLNLLYEKKLRDNPNYHDKYTLLVEFSRGSEHGGFKTAYQYLSDKILSKAATLYIYVTWEESLRKNRRRFNPDRPDSWLEHALEDKKLEMLYKESDWEEFTKDDPNFLHVKDFKIPYAVFNNMPEKTDDPAKIKPHLEEVMKRLWENYKKIHS</sequence>